<dbReference type="EMBL" id="ACYE01000248">
    <property type="protein sequence ID" value="EFE40400.1"/>
    <property type="molecule type" value="Genomic_DNA"/>
</dbReference>
<dbReference type="Gene3D" id="3.40.50.150">
    <property type="entry name" value="Vaccinia Virus protein VP39"/>
    <property type="match status" value="2"/>
</dbReference>
<dbReference type="SMART" id="SM00028">
    <property type="entry name" value="TPR"/>
    <property type="match status" value="4"/>
</dbReference>
<dbReference type="Pfam" id="PF13181">
    <property type="entry name" value="TPR_8"/>
    <property type="match status" value="1"/>
</dbReference>
<dbReference type="InterPro" id="IPR051722">
    <property type="entry name" value="Endocytosis_PI4K-reg_protein"/>
</dbReference>
<comment type="similarity">
    <text evidence="2">Belongs to the YPP1 family.</text>
</comment>
<dbReference type="InterPro" id="IPR013216">
    <property type="entry name" value="Methyltransf_11"/>
</dbReference>
<reference evidence="8" key="1">
    <citation type="journal article" date="2011" name="Genome Biol.">
        <title>Comparative and functional genomics provide insights into the pathogenicity of dermatophytic fungi.</title>
        <authorList>
            <person name="Burmester A."/>
            <person name="Shelest E."/>
            <person name="Gloeckner G."/>
            <person name="Heddergott C."/>
            <person name="Schindler S."/>
            <person name="Staib P."/>
            <person name="Heidel A."/>
            <person name="Felder M."/>
            <person name="Petzold A."/>
            <person name="Szafranski K."/>
            <person name="Feuermann M."/>
            <person name="Pedruzzi I."/>
            <person name="Priebe S."/>
            <person name="Groth M."/>
            <person name="Winkler R."/>
            <person name="Li W."/>
            <person name="Kniemeyer O."/>
            <person name="Schroeckh V."/>
            <person name="Hertweck C."/>
            <person name="Hube B."/>
            <person name="White T.C."/>
            <person name="Platzer M."/>
            <person name="Guthke R."/>
            <person name="Heitman J."/>
            <person name="Woestemeyer J."/>
            <person name="Zipfel P.F."/>
            <person name="Monod M."/>
            <person name="Brakhage A.A."/>
        </authorList>
    </citation>
    <scope>NUCLEOTIDE SEQUENCE [LARGE SCALE GENOMIC DNA]</scope>
    <source>
        <strain evidence="8">HKI 0517</strain>
    </source>
</reference>
<dbReference type="RefSeq" id="XP_003021018.1">
    <property type="nucleotide sequence ID" value="XM_003020972.1"/>
</dbReference>
<proteinExistence type="inferred from homology"/>
<feature type="domain" description="Methyltransferase type 11" evidence="5">
    <location>
        <begin position="277"/>
        <end position="369"/>
    </location>
</feature>
<protein>
    <submittedName>
        <fullName evidence="7">Filamentation protein (Rhf1), putative</fullName>
    </submittedName>
</protein>
<evidence type="ECO:0000313" key="7">
    <source>
        <dbReference type="EMBL" id="EFE40400.1"/>
    </source>
</evidence>
<comment type="caution">
    <text evidence="7">The sequence shown here is derived from an EMBL/GenBank/DDBJ whole genome shotgun (WGS) entry which is preliminary data.</text>
</comment>
<dbReference type="GeneID" id="9577870"/>
<dbReference type="InterPro" id="IPR019734">
    <property type="entry name" value="TPR_rpt"/>
</dbReference>
<name>D4DCM8_TRIVH</name>
<evidence type="ECO:0000256" key="2">
    <source>
        <dbReference type="ARBA" id="ARBA00038251"/>
    </source>
</evidence>
<organism evidence="7 8">
    <name type="scientific">Trichophyton verrucosum (strain HKI 0517)</name>
    <dbReference type="NCBI Taxonomy" id="663202"/>
    <lineage>
        <taxon>Eukaryota</taxon>
        <taxon>Fungi</taxon>
        <taxon>Dikarya</taxon>
        <taxon>Ascomycota</taxon>
        <taxon>Pezizomycotina</taxon>
        <taxon>Eurotiomycetes</taxon>
        <taxon>Eurotiomycetidae</taxon>
        <taxon>Onygenales</taxon>
        <taxon>Arthrodermataceae</taxon>
        <taxon>Trichophyton</taxon>
    </lineage>
</organism>
<feature type="compositionally biased region" description="Basic and acidic residues" evidence="4">
    <location>
        <begin position="1395"/>
        <end position="1409"/>
    </location>
</feature>
<evidence type="ECO:0000256" key="1">
    <source>
        <dbReference type="ARBA" id="ARBA00002550"/>
    </source>
</evidence>
<dbReference type="Gene3D" id="1.25.40.10">
    <property type="entry name" value="Tetratricopeptide repeat domain"/>
    <property type="match status" value="1"/>
</dbReference>
<dbReference type="OrthoDB" id="29013at2759"/>
<feature type="region of interest" description="Disordered" evidence="4">
    <location>
        <begin position="1219"/>
        <end position="1244"/>
    </location>
</feature>
<comment type="function">
    <text evidence="1">Involved in endocytosis.</text>
</comment>
<dbReference type="SUPFAM" id="SSF48452">
    <property type="entry name" value="TPR-like"/>
    <property type="match status" value="2"/>
</dbReference>
<feature type="region of interest" description="Disordered" evidence="4">
    <location>
        <begin position="1609"/>
        <end position="1656"/>
    </location>
</feature>
<dbReference type="PROSITE" id="PS50005">
    <property type="entry name" value="TPR"/>
    <property type="match status" value="1"/>
</dbReference>
<dbReference type="PANTHER" id="PTHR23083">
    <property type="entry name" value="TETRATRICOPEPTIDE REPEAT PROTEIN, TPR"/>
    <property type="match status" value="1"/>
</dbReference>
<feature type="compositionally biased region" description="Polar residues" evidence="4">
    <location>
        <begin position="1622"/>
        <end position="1642"/>
    </location>
</feature>
<dbReference type="CDD" id="cd02440">
    <property type="entry name" value="AdoMet_MTases"/>
    <property type="match status" value="2"/>
</dbReference>
<evidence type="ECO:0000259" key="5">
    <source>
        <dbReference type="Pfam" id="PF08241"/>
    </source>
</evidence>
<accession>D4DCM8</accession>
<evidence type="ECO:0000256" key="3">
    <source>
        <dbReference type="PROSITE-ProRule" id="PRU00339"/>
    </source>
</evidence>
<dbReference type="SUPFAM" id="SSF53335">
    <property type="entry name" value="S-adenosyl-L-methionine-dependent methyltransferases"/>
    <property type="match status" value="2"/>
</dbReference>
<dbReference type="InterPro" id="IPR041698">
    <property type="entry name" value="Methyltransf_25"/>
</dbReference>
<dbReference type="InterPro" id="IPR011990">
    <property type="entry name" value="TPR-like_helical_dom_sf"/>
</dbReference>
<evidence type="ECO:0000256" key="4">
    <source>
        <dbReference type="SAM" id="MobiDB-lite"/>
    </source>
</evidence>
<keyword evidence="8" id="KW-1185">Reference proteome</keyword>
<dbReference type="PANTHER" id="PTHR23083:SF464">
    <property type="entry name" value="TETRATRICOPEPTIDE REPEAT DOMAIN 7, ISOFORM A"/>
    <property type="match status" value="1"/>
</dbReference>
<dbReference type="KEGG" id="tve:TRV_04883"/>
<dbReference type="GO" id="GO:0008757">
    <property type="term" value="F:S-adenosylmethionine-dependent methyltransferase activity"/>
    <property type="evidence" value="ECO:0007669"/>
    <property type="project" value="InterPro"/>
</dbReference>
<evidence type="ECO:0000259" key="6">
    <source>
        <dbReference type="Pfam" id="PF13649"/>
    </source>
</evidence>
<feature type="domain" description="Methyltransferase" evidence="6">
    <location>
        <begin position="49"/>
        <end position="137"/>
    </location>
</feature>
<dbReference type="Proteomes" id="UP000008383">
    <property type="component" value="Unassembled WGS sequence"/>
</dbReference>
<dbReference type="Pfam" id="PF08241">
    <property type="entry name" value="Methyltransf_11"/>
    <property type="match status" value="1"/>
</dbReference>
<feature type="region of interest" description="Disordered" evidence="4">
    <location>
        <begin position="1329"/>
        <end position="1467"/>
    </location>
</feature>
<feature type="repeat" description="TPR" evidence="3">
    <location>
        <begin position="1556"/>
        <end position="1589"/>
    </location>
</feature>
<sequence length="1733" mass="191920">MTVITKPSITAEALFDQISETYEDAYGGNDGLNTAFARLNDYHEAGSSVLDIGCGPGGPASRLIKAGFQVTGIDISQKMVDFCKKSFPGTFHKADMTKYEPSQQFDAIVSLFNLFQTSYTTTYSMVFKMASWLRPGGTLILGTIAAEDYIQDEAALCTARKHQYIENYDAKFMGRVIPVTFLTMSRWLNVVQQAGLFIQVVDLCDFEIKGFKHKENHLFITARKMNLEPLFGPYPLPTFRRRPHLLSEGAWKPFAERLTRHEFDAVLKAVESNKEVLDIGSGHGETNLLAPELPVAIAKQLGKAYAIEPNGDRNEVLINNSAQSSVEIRQGTAEKLPFEDNKFDAAVALWILHYVDDLEQSLTEMARVVDAAAPNARIVIVQGAPDNEVVNLINKACAPIAQQGMLPGESAIDHQGFLLATAARVFARHGFGDISVARVDAHCNFPEEDLSVRCTKAADVLTNFWYKDHPRNSDMKEAFQPVLKEHFASRPLELSNNDPEKSLFLSHSTQLVNHLNDEVASWNVGSCLSVNTRRDLSQAEQKEPWGGGLCEVVQEFTVVLLAWPCCGPKSSPFIPRNYDRECTWDEVVSSPLSPDTDRMISIANPAYGEGPALYKLAEHGAMQSELARNTWLGLVQTAQVEAQIVEYCRKRTSLGSAANEQAANSLRECIPDLQSVQADEQNTPEDTFQAQICLAWLFWELSDPEEAAANLPQEFERTVRSLTTGEQSLSPWTQVCIVQGGYLKGAAEELSSGKEHALQTFKSTFSWAATPASSDISNPQLLFWSEQYLARASMLAYELFISKAPNYDEANLEFGLRSLRLWASHPDIKGSDPAVAADITPTNSSSKTSLWRAYYDLLSIVLQNDLQYPPMSDAPKRVQLSTEFRRIEATCENVLLRHSKFPKANVSNQEVELWVKQVIHNWEVFCSAEWCDDDFGEGGQGAISRNVLDILYRAATKTFHSTLILRELFHVHAALAEFDLALHALDTYIHLVKDAKERSEHSSHIREVEDPALFIYTLAEGLIMLCCFGSRREAEKVKRFTDLLDEALSERIQTNGHGPVQSSTQPGGTSIPTQWVSFAYRAIGIGLATWARWTPISESRAELQANAICALEKALVAEAEQEPNPATVFALAMLRAETRDLDGAIELVRTSLSSSNVEDDAEQADSRSIINYGERDIVPLWHLLALLLSSKEDFKTAANACDVVFEMVSTEKLLHKQSSVRPLRNPTGKEEASVGFAGDGQHSRFPDIETRERESMVELRMTQLALMDVMRGPEAALNYSDELISLFGRLFAGVGLVDIEGKVNSDRLTPPKSASGTVRTGRASIFGWKKNQRPPVDQAGLLHGDTGTAPGAASGMTDKEAGIIAPAPAIQVTNNDEKASSPVQHRGRSRQGSLLRKENKLTQKIHRLEGSLTNTAPEKKLASNEQSDSARQALPPVYHNMKHTEEPAPAGHPHQPPIQDVRMPTARQSGPLNKALTRFPRIQEQKHSLSLLVKIWLFISDLYRKALLLEDAMEACNEASTHATRIEGLVAAQESSTRAFADEGWGGTKSPDEIWGDIYAERGYITQAQSKPYEAIKHFEEALMHYPDHPRATVGLATLLLDIHDQTLPAEESSSPPLPDISNISLHSPSRQQETNAPNGISANVEPTTTSPDDTPESLNRLAARDRAYGLLSTLTKLGTAWDNSEAWFALSRAYEQGGQIEKAKEVLWWCIDLENGRPVRHWWNVGSGGYVL</sequence>
<dbReference type="Pfam" id="PF13649">
    <property type="entry name" value="Methyltransf_25"/>
    <property type="match status" value="1"/>
</dbReference>
<dbReference type="HOGENOM" id="CLU_239914_0_0_1"/>
<evidence type="ECO:0000313" key="8">
    <source>
        <dbReference type="Proteomes" id="UP000008383"/>
    </source>
</evidence>
<gene>
    <name evidence="7" type="ORF">TRV_04883</name>
</gene>
<keyword evidence="3" id="KW-0802">TPR repeat</keyword>
<dbReference type="InterPro" id="IPR029063">
    <property type="entry name" value="SAM-dependent_MTases_sf"/>
</dbReference>